<accession>A0A5E7AQV6</accession>
<dbReference type="Gene3D" id="3.50.50.60">
    <property type="entry name" value="FAD/NAD(P)-binding domain"/>
    <property type="match status" value="1"/>
</dbReference>
<evidence type="ECO:0000313" key="6">
    <source>
        <dbReference type="EMBL" id="VVN79144.1"/>
    </source>
</evidence>
<gene>
    <name evidence="6" type="primary">nahG_2</name>
    <name evidence="6" type="ORF">PS704_00955</name>
</gene>
<dbReference type="NCBIfam" id="TIGR03219">
    <property type="entry name" value="salicylate_mono"/>
    <property type="match status" value="1"/>
</dbReference>
<dbReference type="SUPFAM" id="SSF51905">
    <property type="entry name" value="FAD/NAD(P)-binding domain"/>
    <property type="match status" value="1"/>
</dbReference>
<dbReference type="PRINTS" id="PR00420">
    <property type="entry name" value="RNGMNOXGNASE"/>
</dbReference>
<keyword evidence="3 6" id="KW-0560">Oxidoreductase</keyword>
<dbReference type="GO" id="GO:0044550">
    <property type="term" value="P:secondary metabolite biosynthetic process"/>
    <property type="evidence" value="ECO:0007669"/>
    <property type="project" value="TreeGrafter"/>
</dbReference>
<name>A0A5E7AQV6_PSEFL</name>
<feature type="domain" description="FAD-binding" evidence="5">
    <location>
        <begin position="311"/>
        <end position="378"/>
    </location>
</feature>
<evidence type="ECO:0000256" key="4">
    <source>
        <dbReference type="NCBIfam" id="TIGR03219"/>
    </source>
</evidence>
<evidence type="ECO:0000256" key="2">
    <source>
        <dbReference type="ARBA" id="ARBA00022827"/>
    </source>
</evidence>
<evidence type="ECO:0000256" key="3">
    <source>
        <dbReference type="ARBA" id="ARBA00023002"/>
    </source>
</evidence>
<dbReference type="InterPro" id="IPR017631">
    <property type="entry name" value="Salicylate_mOase"/>
</dbReference>
<organism evidence="6 7">
    <name type="scientific">Pseudomonas fluorescens</name>
    <dbReference type="NCBI Taxonomy" id="294"/>
    <lineage>
        <taxon>Bacteria</taxon>
        <taxon>Pseudomonadati</taxon>
        <taxon>Pseudomonadota</taxon>
        <taxon>Gammaproteobacteria</taxon>
        <taxon>Pseudomonadales</taxon>
        <taxon>Pseudomonadaceae</taxon>
        <taxon>Pseudomonas</taxon>
    </lineage>
</organism>
<dbReference type="InterPro" id="IPR002938">
    <property type="entry name" value="FAD-bd"/>
</dbReference>
<dbReference type="GO" id="GO:0018658">
    <property type="term" value="F:salicylate 1-monooxygenase activity"/>
    <property type="evidence" value="ECO:0007669"/>
    <property type="project" value="UniProtKB-EC"/>
</dbReference>
<dbReference type="PANTHER" id="PTHR46720:SF3">
    <property type="entry name" value="FAD-BINDING DOMAIN-CONTAINING PROTEIN-RELATED"/>
    <property type="match status" value="1"/>
</dbReference>
<evidence type="ECO:0000259" key="5">
    <source>
        <dbReference type="Pfam" id="PF01494"/>
    </source>
</evidence>
<dbReference type="EMBL" id="CABVHP010000002">
    <property type="protein sequence ID" value="VVN79144.1"/>
    <property type="molecule type" value="Genomic_DNA"/>
</dbReference>
<dbReference type="AlphaFoldDB" id="A0A5E7AQV6"/>
<evidence type="ECO:0000313" key="7">
    <source>
        <dbReference type="Proteomes" id="UP000326557"/>
    </source>
</evidence>
<sequence length="437" mass="48066">MGIQMNNNVSNHPLRIAIVGGGISGVGLALDLCRNSDVQVTLFEAAPAFGEVGAGIAFGANAVRALDGLGIGEDYRKVDDRTPAPWEEVWFEWRRGDGDAKYLATTVMPGMGQSTVHRADFLDVLTTHLPEGTAQFNKRAVGVEQNGNEARVFFADGTDFRCDLLIAADGIKSALRAHVLEGINAEPAEPRFTGTCAYRGMIDSETLRKAFLAKGLNTHLVDVPQMYLVKDGHILTFPVKQGRVINMVAFLTDRSTDTPQWPADQPWVRKTTQADMLKDFADWGEAPRTLLECIPEPTYWALHDIAELPGYVHNRVVLIGDAAHAMLPHQGAGAGQGLEDAYFLARLLGDPRLTADNLPAVLATYDELRRPRACKVQRTSWETGELFEMRDPEAGDNEQILAVKLETRFNWLWNHEPASDVAEARARLGWEPQSAIA</sequence>
<dbReference type="PANTHER" id="PTHR46720">
    <property type="entry name" value="HYDROXYLASE, PUTATIVE (AFU_ORTHOLOGUE AFUA_3G01460)-RELATED"/>
    <property type="match status" value="1"/>
</dbReference>
<dbReference type="Pfam" id="PF01494">
    <property type="entry name" value="FAD_binding_3"/>
    <property type="match status" value="2"/>
</dbReference>
<keyword evidence="1" id="KW-0285">Flavoprotein</keyword>
<dbReference type="InterPro" id="IPR051104">
    <property type="entry name" value="FAD_monoxygenase"/>
</dbReference>
<protein>
    <recommendedName>
        <fullName evidence="4">Salicylate 1-monooxygenase</fullName>
        <ecNumber evidence="4">1.14.13.1</ecNumber>
    </recommendedName>
</protein>
<reference evidence="6 7" key="1">
    <citation type="submission" date="2019-09" db="EMBL/GenBank/DDBJ databases">
        <authorList>
            <person name="Chandra G."/>
            <person name="Truman W A."/>
        </authorList>
    </citation>
    <scope>NUCLEOTIDE SEQUENCE [LARGE SCALE GENOMIC DNA]</scope>
    <source>
        <strain evidence="6">PS704</strain>
    </source>
</reference>
<proteinExistence type="predicted"/>
<keyword evidence="2" id="KW-0274">FAD</keyword>
<dbReference type="SUPFAM" id="SSF54373">
    <property type="entry name" value="FAD-linked reductases, C-terminal domain"/>
    <property type="match status" value="1"/>
</dbReference>
<feature type="domain" description="FAD-binding" evidence="5">
    <location>
        <begin position="16"/>
        <end position="179"/>
    </location>
</feature>
<dbReference type="EC" id="1.14.13.1" evidence="4"/>
<evidence type="ECO:0000256" key="1">
    <source>
        <dbReference type="ARBA" id="ARBA00022630"/>
    </source>
</evidence>
<dbReference type="GO" id="GO:0071949">
    <property type="term" value="F:FAD binding"/>
    <property type="evidence" value="ECO:0007669"/>
    <property type="project" value="InterPro"/>
</dbReference>
<dbReference type="InterPro" id="IPR036188">
    <property type="entry name" value="FAD/NAD-bd_sf"/>
</dbReference>
<dbReference type="Proteomes" id="UP000326557">
    <property type="component" value="Unassembled WGS sequence"/>
</dbReference>